<keyword evidence="2" id="KW-0732">Signal</keyword>
<evidence type="ECO:0000313" key="3">
    <source>
        <dbReference type="EMBL" id="KNC76715.1"/>
    </source>
</evidence>
<feature type="signal peptide" evidence="2">
    <location>
        <begin position="1"/>
        <end position="22"/>
    </location>
</feature>
<dbReference type="eggNOG" id="ENOG502SBVM">
    <property type="taxonomic scope" value="Eukaryota"/>
</dbReference>
<dbReference type="InterPro" id="IPR014867">
    <property type="entry name" value="Spore_coat_CotH_CotH2/3/7"/>
</dbReference>
<organism evidence="3 4">
    <name type="scientific">Sphaeroforma arctica JP610</name>
    <dbReference type="NCBI Taxonomy" id="667725"/>
    <lineage>
        <taxon>Eukaryota</taxon>
        <taxon>Ichthyosporea</taxon>
        <taxon>Ichthyophonida</taxon>
        <taxon>Sphaeroforma</taxon>
    </lineage>
</organism>
<proteinExistence type="predicted"/>
<protein>
    <recommendedName>
        <fullName evidence="5">Spore coat protein CotH</fullName>
    </recommendedName>
</protein>
<dbReference type="OrthoDB" id="10267127at2759"/>
<evidence type="ECO:0000256" key="1">
    <source>
        <dbReference type="SAM" id="MobiDB-lite"/>
    </source>
</evidence>
<evidence type="ECO:0000256" key="2">
    <source>
        <dbReference type="SAM" id="SignalP"/>
    </source>
</evidence>
<dbReference type="RefSeq" id="XP_014150617.1">
    <property type="nucleotide sequence ID" value="XM_014295142.1"/>
</dbReference>
<sequence length="589" mass="63077">MKFSHAAIVLSTLAVSSNIAQSANLTEADEVAWLFDATQILSYNLVMTEENLAFLNADPMAEETVPCNVTVNYVDPLTGISSDTYEPLTLIGAGCRYKGNQGSFGGCVDISDGSIIEDSTSCRTLSWKVDSNNFAEDFDQVDNQKFYGLKKLLFHGIQKDSSMLGERLAYTALGERLTNSPRITAARVFVNGEYYGVYNFVEEVDDIFVESRYTEEDVPLGALWKEVWFPSAGHPNSLYDLNTNEFEPDEVGDDDFTGLAQLSEVAQLAIECLAGDNCDQTAAQAILDGRVDSNSFLNSFLINYLMLNWDSAQRFFADTSDPSYPYYNHNFYLYVPQNGTIEYIPWDYSEALDVASCGFDAAYTSGNEEGGQGGFGGAQGGPPDLAENSAETGTQGGAAPVQNVAGVDSNSTDMAAPQGEDLGAIVVPGEVVDVNAGIVGGPPAGGSPTGGQGGQGAGSSTCPEMPHWFDTDFDELLCSSGATLNGIGGNTVTIPFACDPVGKIMALAWKTQFLELVAQATGEENFLGGINTHAKEFAIQEADDVERYADQGGIPSVSDFQWGVVEALQKAGTESMYWFSYTNNATSLA</sequence>
<feature type="compositionally biased region" description="Gly residues" evidence="1">
    <location>
        <begin position="368"/>
        <end position="380"/>
    </location>
</feature>
<gene>
    <name evidence="3" type="ORF">SARC_10802</name>
</gene>
<dbReference type="GeneID" id="25911306"/>
<feature type="region of interest" description="Disordered" evidence="1">
    <location>
        <begin position="368"/>
        <end position="417"/>
    </location>
</feature>
<feature type="chain" id="PRO_5005538704" description="Spore coat protein CotH" evidence="2">
    <location>
        <begin position="23"/>
        <end position="589"/>
    </location>
</feature>
<dbReference type="PANTHER" id="PTHR40050">
    <property type="entry name" value="INNER SPORE COAT PROTEIN H"/>
    <property type="match status" value="1"/>
</dbReference>
<keyword evidence="4" id="KW-1185">Reference proteome</keyword>
<feature type="region of interest" description="Disordered" evidence="1">
    <location>
        <begin position="439"/>
        <end position="460"/>
    </location>
</feature>
<dbReference type="AlphaFoldDB" id="A0A0L0FIY5"/>
<dbReference type="Pfam" id="PF08757">
    <property type="entry name" value="CotH"/>
    <property type="match status" value="1"/>
</dbReference>
<feature type="compositionally biased region" description="Gly residues" evidence="1">
    <location>
        <begin position="439"/>
        <end position="457"/>
    </location>
</feature>
<evidence type="ECO:0000313" key="4">
    <source>
        <dbReference type="Proteomes" id="UP000054560"/>
    </source>
</evidence>
<dbReference type="EMBL" id="KQ242991">
    <property type="protein sequence ID" value="KNC76715.1"/>
    <property type="molecule type" value="Genomic_DNA"/>
</dbReference>
<accession>A0A0L0FIY5</accession>
<dbReference type="PANTHER" id="PTHR40050:SF1">
    <property type="entry name" value="INNER SPORE COAT PROTEIN H"/>
    <property type="match status" value="1"/>
</dbReference>
<dbReference type="Proteomes" id="UP000054560">
    <property type="component" value="Unassembled WGS sequence"/>
</dbReference>
<evidence type="ECO:0008006" key="5">
    <source>
        <dbReference type="Google" id="ProtNLM"/>
    </source>
</evidence>
<name>A0A0L0FIY5_9EUKA</name>
<reference evidence="3 4" key="1">
    <citation type="submission" date="2011-02" db="EMBL/GenBank/DDBJ databases">
        <title>The Genome Sequence of Sphaeroforma arctica JP610.</title>
        <authorList>
            <consortium name="The Broad Institute Genome Sequencing Platform"/>
            <person name="Russ C."/>
            <person name="Cuomo C."/>
            <person name="Young S.K."/>
            <person name="Zeng Q."/>
            <person name="Gargeya S."/>
            <person name="Alvarado L."/>
            <person name="Berlin A."/>
            <person name="Chapman S.B."/>
            <person name="Chen Z."/>
            <person name="Freedman E."/>
            <person name="Gellesch M."/>
            <person name="Goldberg J."/>
            <person name="Griggs A."/>
            <person name="Gujja S."/>
            <person name="Heilman E."/>
            <person name="Heiman D."/>
            <person name="Howarth C."/>
            <person name="Mehta T."/>
            <person name="Neiman D."/>
            <person name="Pearson M."/>
            <person name="Roberts A."/>
            <person name="Saif S."/>
            <person name="Shea T."/>
            <person name="Shenoy N."/>
            <person name="Sisk P."/>
            <person name="Stolte C."/>
            <person name="Sykes S."/>
            <person name="White J."/>
            <person name="Yandava C."/>
            <person name="Burger G."/>
            <person name="Gray M.W."/>
            <person name="Holland P.W.H."/>
            <person name="King N."/>
            <person name="Lang F.B.F."/>
            <person name="Roger A.J."/>
            <person name="Ruiz-Trillo I."/>
            <person name="Haas B."/>
            <person name="Nusbaum C."/>
            <person name="Birren B."/>
        </authorList>
    </citation>
    <scope>NUCLEOTIDE SEQUENCE [LARGE SCALE GENOMIC DNA]</scope>
    <source>
        <strain evidence="3 4">JP610</strain>
    </source>
</reference>